<dbReference type="Proteomes" id="UP000242682">
    <property type="component" value="Unassembled WGS sequence"/>
</dbReference>
<accession>A0A2P8FS61</accession>
<comment type="caution">
    <text evidence="2">The sequence shown here is derived from an EMBL/GenBank/DDBJ whole genome shotgun (WGS) entry which is preliminary data.</text>
</comment>
<proteinExistence type="predicted"/>
<feature type="region of interest" description="Disordered" evidence="1">
    <location>
        <begin position="90"/>
        <end position="130"/>
    </location>
</feature>
<dbReference type="EMBL" id="PYAT01000024">
    <property type="protein sequence ID" value="PSL24564.1"/>
    <property type="molecule type" value="Genomic_DNA"/>
</dbReference>
<gene>
    <name evidence="2" type="ORF">B0H99_12413</name>
</gene>
<name>A0A2P8FS61_9BACL</name>
<evidence type="ECO:0000313" key="2">
    <source>
        <dbReference type="EMBL" id="PSL24564.1"/>
    </source>
</evidence>
<dbReference type="AlphaFoldDB" id="A0A2P8FS61"/>
<sequence>MLPTGLIWLLLNSLKLKTNKKCARNSLHIFSCINACRGYTGASAFLIVQLQRLAPRGRFGLACHGKKRHGIQALQRLSGLHRRFRFSYAEQEQPPPVPQLPPQEESEEKKGLLEGILTASETERPIMKLT</sequence>
<evidence type="ECO:0000313" key="3">
    <source>
        <dbReference type="Proteomes" id="UP000242682"/>
    </source>
</evidence>
<protein>
    <submittedName>
        <fullName evidence="2">Uncharacterized protein</fullName>
    </submittedName>
</protein>
<feature type="compositionally biased region" description="Basic and acidic residues" evidence="1">
    <location>
        <begin position="121"/>
        <end position="130"/>
    </location>
</feature>
<reference evidence="2 3" key="1">
    <citation type="submission" date="2018-03" db="EMBL/GenBank/DDBJ databases">
        <title>Genomic Encyclopedia of Type Strains, Phase III (KMG-III): the genomes of soil and plant-associated and newly described type strains.</title>
        <authorList>
            <person name="Whitman W."/>
        </authorList>
    </citation>
    <scope>NUCLEOTIDE SEQUENCE [LARGE SCALE GENOMIC DNA]</scope>
    <source>
        <strain evidence="2 3">CGMCC 1.12259</strain>
    </source>
</reference>
<evidence type="ECO:0000256" key="1">
    <source>
        <dbReference type="SAM" id="MobiDB-lite"/>
    </source>
</evidence>
<organism evidence="2 3">
    <name type="scientific">Planomicrobium soli</name>
    <dbReference type="NCBI Taxonomy" id="1176648"/>
    <lineage>
        <taxon>Bacteria</taxon>
        <taxon>Bacillati</taxon>
        <taxon>Bacillota</taxon>
        <taxon>Bacilli</taxon>
        <taxon>Bacillales</taxon>
        <taxon>Caryophanaceae</taxon>
        <taxon>Planomicrobium</taxon>
    </lineage>
</organism>
<keyword evidence="3" id="KW-1185">Reference proteome</keyword>